<proteinExistence type="predicted"/>
<dbReference type="AlphaFoldDB" id="G8A2Z2"/>
<dbReference type="EnsemblPlants" id="AES70706">
    <property type="protein sequence ID" value="AES70706"/>
    <property type="gene ID" value="MTR_3g061370"/>
</dbReference>
<protein>
    <submittedName>
        <fullName evidence="8">Plant-specific B3-DNA-binding domain protein</fullName>
    </submittedName>
</protein>
<dbReference type="Gene3D" id="2.40.330.10">
    <property type="entry name" value="DNA-binding pseudobarrel domain"/>
    <property type="match status" value="2"/>
</dbReference>
<gene>
    <name evidence="9" type="primary">11438683</name>
    <name evidence="8" type="ordered locus">MTR_3g061370</name>
</gene>
<evidence type="ECO:0000256" key="4">
    <source>
        <dbReference type="ARBA" id="ARBA00023163"/>
    </source>
</evidence>
<dbReference type="InterPro" id="IPR003340">
    <property type="entry name" value="B3_DNA-bd"/>
</dbReference>
<feature type="domain" description="TF-B3" evidence="7">
    <location>
        <begin position="6"/>
        <end position="99"/>
    </location>
</feature>
<keyword evidence="2" id="KW-0805">Transcription regulation</keyword>
<keyword evidence="4" id="KW-0804">Transcription</keyword>
<dbReference type="PANTHER" id="PTHR31920:SF117">
    <property type="entry name" value="TRANSCRIPTIONAL FACTOR FAMILY PROTEIN, PUTATIVE-RELATED"/>
    <property type="match status" value="1"/>
</dbReference>
<evidence type="ECO:0000256" key="1">
    <source>
        <dbReference type="ARBA" id="ARBA00004123"/>
    </source>
</evidence>
<accession>G8A2Z2</accession>
<comment type="subcellular location">
    <subcellularLocation>
        <location evidence="1">Nucleus</location>
    </subcellularLocation>
</comment>
<keyword evidence="10" id="KW-1185">Reference proteome</keyword>
<reference evidence="8 10" key="1">
    <citation type="journal article" date="2011" name="Nature">
        <title>The Medicago genome provides insight into the evolution of rhizobial symbioses.</title>
        <authorList>
            <person name="Young N.D."/>
            <person name="Debelle F."/>
            <person name="Oldroyd G.E."/>
            <person name="Geurts R."/>
            <person name="Cannon S.B."/>
            <person name="Udvardi M.K."/>
            <person name="Benedito V.A."/>
            <person name="Mayer K.F."/>
            <person name="Gouzy J."/>
            <person name="Schoof H."/>
            <person name="Van de Peer Y."/>
            <person name="Proost S."/>
            <person name="Cook D.R."/>
            <person name="Meyers B.C."/>
            <person name="Spannagl M."/>
            <person name="Cheung F."/>
            <person name="De Mita S."/>
            <person name="Krishnakumar V."/>
            <person name="Gundlach H."/>
            <person name="Zhou S."/>
            <person name="Mudge J."/>
            <person name="Bharti A.K."/>
            <person name="Murray J.D."/>
            <person name="Naoumkina M.A."/>
            <person name="Rosen B."/>
            <person name="Silverstein K.A."/>
            <person name="Tang H."/>
            <person name="Rombauts S."/>
            <person name="Zhao P.X."/>
            <person name="Zhou P."/>
            <person name="Barbe V."/>
            <person name="Bardou P."/>
            <person name="Bechner M."/>
            <person name="Bellec A."/>
            <person name="Berger A."/>
            <person name="Berges H."/>
            <person name="Bidwell S."/>
            <person name="Bisseling T."/>
            <person name="Choisne N."/>
            <person name="Couloux A."/>
            <person name="Denny R."/>
            <person name="Deshpande S."/>
            <person name="Dai X."/>
            <person name="Doyle J.J."/>
            <person name="Dudez A.M."/>
            <person name="Farmer A.D."/>
            <person name="Fouteau S."/>
            <person name="Franken C."/>
            <person name="Gibelin C."/>
            <person name="Gish J."/>
            <person name="Goldstein S."/>
            <person name="Gonzalez A.J."/>
            <person name="Green P.J."/>
            <person name="Hallab A."/>
            <person name="Hartog M."/>
            <person name="Hua A."/>
            <person name="Humphray S.J."/>
            <person name="Jeong D.H."/>
            <person name="Jing Y."/>
            <person name="Jocker A."/>
            <person name="Kenton S.M."/>
            <person name="Kim D.J."/>
            <person name="Klee K."/>
            <person name="Lai H."/>
            <person name="Lang C."/>
            <person name="Lin S."/>
            <person name="Macmil S.L."/>
            <person name="Magdelenat G."/>
            <person name="Matthews L."/>
            <person name="McCorrison J."/>
            <person name="Monaghan E.L."/>
            <person name="Mun J.H."/>
            <person name="Najar F.Z."/>
            <person name="Nicholson C."/>
            <person name="Noirot C."/>
            <person name="O'Bleness M."/>
            <person name="Paule C.R."/>
            <person name="Poulain J."/>
            <person name="Prion F."/>
            <person name="Qin B."/>
            <person name="Qu C."/>
            <person name="Retzel E.F."/>
            <person name="Riddle C."/>
            <person name="Sallet E."/>
            <person name="Samain S."/>
            <person name="Samson N."/>
            <person name="Sanders I."/>
            <person name="Saurat O."/>
            <person name="Scarpelli C."/>
            <person name="Schiex T."/>
            <person name="Segurens B."/>
            <person name="Severin A.J."/>
            <person name="Sherrier D.J."/>
            <person name="Shi R."/>
            <person name="Sims S."/>
            <person name="Singer S.R."/>
            <person name="Sinharoy S."/>
            <person name="Sterck L."/>
            <person name="Viollet A."/>
            <person name="Wang B.B."/>
            <person name="Wang K."/>
            <person name="Wang M."/>
            <person name="Wang X."/>
            <person name="Warfsmann J."/>
            <person name="Weissenbach J."/>
            <person name="White D.D."/>
            <person name="White J.D."/>
            <person name="Wiley G.B."/>
            <person name="Wincker P."/>
            <person name="Xing Y."/>
            <person name="Yang L."/>
            <person name="Yao Z."/>
            <person name="Ying F."/>
            <person name="Zhai J."/>
            <person name="Zhou L."/>
            <person name="Zuber A."/>
            <person name="Denarie J."/>
            <person name="Dixon R.A."/>
            <person name="May G.D."/>
            <person name="Schwartz D.C."/>
            <person name="Rogers J."/>
            <person name="Quetier F."/>
            <person name="Town C.D."/>
            <person name="Roe B.A."/>
        </authorList>
    </citation>
    <scope>NUCLEOTIDE SEQUENCE [LARGE SCALE GENOMIC DNA]</scope>
    <source>
        <strain evidence="8">A17</strain>
        <strain evidence="9 10">cv. Jemalong A17</strain>
    </source>
</reference>
<sequence>MARGNSIRFFKIILQTNLHRIQIPSKFTKRHGVGLSNPVVIKTPDDTKWKVYWKKINGEIWFEKGWKTFTENYSLGHGCLVVFEYKGTFKFDVVILGKNALEIDYDTSCDSDDENDNVDHSDDDESVEILDEWLNRKKARQRSPFVSSRPHKKVQGDDEKTTKRTSSMNWPKDVRAQEVAQNFISCNPFFTILIKPINLVEHTRSVPDLKGVIENKDTNVMLLIGKRSWNVKLLRSYEGKNGRRLSAGWYLFARESGLKSGDVCVFELINKKDLVFKIHVY</sequence>
<dbReference type="InterPro" id="IPR015300">
    <property type="entry name" value="DNA-bd_pseudobarrel_sf"/>
</dbReference>
<feature type="region of interest" description="Disordered" evidence="6">
    <location>
        <begin position="141"/>
        <end position="167"/>
    </location>
</feature>
<dbReference type="EMBL" id="CM001219">
    <property type="protein sequence ID" value="AES70706.1"/>
    <property type="molecule type" value="Genomic_DNA"/>
</dbReference>
<dbReference type="GO" id="GO:0005634">
    <property type="term" value="C:nucleus"/>
    <property type="evidence" value="ECO:0007669"/>
    <property type="project" value="UniProtKB-SubCell"/>
</dbReference>
<dbReference type="InterPro" id="IPR050655">
    <property type="entry name" value="Plant_B3_domain"/>
</dbReference>
<feature type="domain" description="TF-B3" evidence="7">
    <location>
        <begin position="227"/>
        <end position="281"/>
    </location>
</feature>
<dbReference type="Proteomes" id="UP000002051">
    <property type="component" value="Chromosome 3"/>
</dbReference>
<dbReference type="Pfam" id="PF02362">
    <property type="entry name" value="B3"/>
    <property type="match status" value="2"/>
</dbReference>
<dbReference type="SUPFAM" id="SSF101936">
    <property type="entry name" value="DNA-binding pseudobarrel domain"/>
    <property type="match status" value="2"/>
</dbReference>
<evidence type="ECO:0000256" key="5">
    <source>
        <dbReference type="ARBA" id="ARBA00023242"/>
    </source>
</evidence>
<dbReference type="CDD" id="cd10017">
    <property type="entry name" value="B3_DNA"/>
    <property type="match status" value="2"/>
</dbReference>
<keyword evidence="5" id="KW-0539">Nucleus</keyword>
<dbReference type="PANTHER" id="PTHR31920">
    <property type="entry name" value="B3 DOMAIN-CONTAINING"/>
    <property type="match status" value="1"/>
</dbReference>
<dbReference type="OMA" id="CEGICTA"/>
<evidence type="ECO:0000256" key="6">
    <source>
        <dbReference type="SAM" id="MobiDB-lite"/>
    </source>
</evidence>
<dbReference type="KEGG" id="mtr:11438683"/>
<organism evidence="9">
    <name type="scientific">Medicago truncatula</name>
    <name type="common">Barrel medic</name>
    <name type="synonym">Medicago tribuloides</name>
    <dbReference type="NCBI Taxonomy" id="3880"/>
    <lineage>
        <taxon>Eukaryota</taxon>
        <taxon>Viridiplantae</taxon>
        <taxon>Streptophyta</taxon>
        <taxon>Embryophyta</taxon>
        <taxon>Tracheophyta</taxon>
        <taxon>Spermatophyta</taxon>
        <taxon>Magnoliopsida</taxon>
        <taxon>eudicotyledons</taxon>
        <taxon>Gunneridae</taxon>
        <taxon>Pentapetalae</taxon>
        <taxon>rosids</taxon>
        <taxon>fabids</taxon>
        <taxon>Fabales</taxon>
        <taxon>Fabaceae</taxon>
        <taxon>Papilionoideae</taxon>
        <taxon>50 kb inversion clade</taxon>
        <taxon>NPAAA clade</taxon>
        <taxon>Hologalegina</taxon>
        <taxon>IRL clade</taxon>
        <taxon>Trifolieae</taxon>
        <taxon>Medicago</taxon>
    </lineage>
</organism>
<evidence type="ECO:0000256" key="2">
    <source>
        <dbReference type="ARBA" id="ARBA00023015"/>
    </source>
</evidence>
<dbReference type="PaxDb" id="3880-AES70706"/>
<reference evidence="8 10" key="2">
    <citation type="journal article" date="2014" name="BMC Genomics">
        <title>An improved genome release (version Mt4.0) for the model legume Medicago truncatula.</title>
        <authorList>
            <person name="Tang H."/>
            <person name="Krishnakumar V."/>
            <person name="Bidwell S."/>
            <person name="Rosen B."/>
            <person name="Chan A."/>
            <person name="Zhou S."/>
            <person name="Gentzbittel L."/>
            <person name="Childs K.L."/>
            <person name="Yandell M."/>
            <person name="Gundlach H."/>
            <person name="Mayer K.F."/>
            <person name="Schwartz D.C."/>
            <person name="Town C.D."/>
        </authorList>
    </citation>
    <scope>GENOME REANNOTATION</scope>
    <source>
        <strain evidence="8">A17</strain>
        <strain evidence="9 10">cv. Jemalong A17</strain>
    </source>
</reference>
<dbReference type="HOGENOM" id="CLU_015069_1_3_1"/>
<evidence type="ECO:0000313" key="10">
    <source>
        <dbReference type="Proteomes" id="UP000002051"/>
    </source>
</evidence>
<evidence type="ECO:0000313" key="8">
    <source>
        <dbReference type="EMBL" id="AES70706.1"/>
    </source>
</evidence>
<name>G8A2Z2_MEDTR</name>
<dbReference type="PROSITE" id="PS50863">
    <property type="entry name" value="B3"/>
    <property type="match status" value="2"/>
</dbReference>
<evidence type="ECO:0000313" key="9">
    <source>
        <dbReference type="EnsemblPlants" id="AES70706"/>
    </source>
</evidence>
<keyword evidence="3" id="KW-0238">DNA-binding</keyword>
<evidence type="ECO:0000256" key="3">
    <source>
        <dbReference type="ARBA" id="ARBA00023125"/>
    </source>
</evidence>
<dbReference type="SMART" id="SM01019">
    <property type="entry name" value="B3"/>
    <property type="match status" value="2"/>
</dbReference>
<evidence type="ECO:0000259" key="7">
    <source>
        <dbReference type="PROSITE" id="PS50863"/>
    </source>
</evidence>
<dbReference type="STRING" id="3880.G8A2Z2"/>
<dbReference type="GO" id="GO:0003677">
    <property type="term" value="F:DNA binding"/>
    <property type="evidence" value="ECO:0007669"/>
    <property type="project" value="UniProtKB-KW"/>
</dbReference>
<reference evidence="9" key="3">
    <citation type="submission" date="2015-04" db="UniProtKB">
        <authorList>
            <consortium name="EnsemblPlants"/>
        </authorList>
    </citation>
    <scope>IDENTIFICATION</scope>
    <source>
        <strain evidence="9">cv. Jemalong A17</strain>
    </source>
</reference>
<dbReference type="OrthoDB" id="623918at2759"/>